<accession>A0A8J5X076</accession>
<comment type="caution">
    <text evidence="3">The sequence shown here is derived from an EMBL/GenBank/DDBJ whole genome shotgun (WGS) entry which is preliminary data.</text>
</comment>
<feature type="transmembrane region" description="Helical" evidence="2">
    <location>
        <begin position="360"/>
        <end position="381"/>
    </location>
</feature>
<evidence type="ECO:0000313" key="3">
    <source>
        <dbReference type="EMBL" id="KAG8457451.1"/>
    </source>
</evidence>
<feature type="transmembrane region" description="Helical" evidence="2">
    <location>
        <begin position="205"/>
        <end position="226"/>
    </location>
</feature>
<evidence type="ECO:0000313" key="4">
    <source>
        <dbReference type="Proteomes" id="UP000751190"/>
    </source>
</evidence>
<dbReference type="EMBL" id="JAGTXO010000070">
    <property type="protein sequence ID" value="KAG8457451.1"/>
    <property type="molecule type" value="Genomic_DNA"/>
</dbReference>
<feature type="region of interest" description="Disordered" evidence="1">
    <location>
        <begin position="411"/>
        <end position="432"/>
    </location>
</feature>
<dbReference type="PANTHER" id="PTHR40849">
    <property type="entry name" value="C2 CALCIUM-DEPENDENT MEMBRANE TARGETING"/>
    <property type="match status" value="1"/>
</dbReference>
<evidence type="ECO:0000256" key="1">
    <source>
        <dbReference type="SAM" id="MobiDB-lite"/>
    </source>
</evidence>
<feature type="compositionally biased region" description="Basic and acidic residues" evidence="1">
    <location>
        <begin position="411"/>
        <end position="422"/>
    </location>
</feature>
<keyword evidence="2" id="KW-0472">Membrane</keyword>
<keyword evidence="4" id="KW-1185">Reference proteome</keyword>
<feature type="transmembrane region" description="Helical" evidence="2">
    <location>
        <begin position="247"/>
        <end position="268"/>
    </location>
</feature>
<gene>
    <name evidence="3" type="ORF">KFE25_011306</name>
</gene>
<protein>
    <submittedName>
        <fullName evidence="3">Uncharacterized protein</fullName>
    </submittedName>
</protein>
<reference evidence="3" key="1">
    <citation type="submission" date="2021-05" db="EMBL/GenBank/DDBJ databases">
        <title>The genome of the haptophyte Pavlova lutheri (Diacronema luteri, Pavlovales) - a model for lipid biosynthesis in eukaryotic algae.</title>
        <authorList>
            <person name="Hulatt C.J."/>
            <person name="Posewitz M.C."/>
        </authorList>
    </citation>
    <scope>NUCLEOTIDE SEQUENCE</scope>
    <source>
        <strain evidence="3">NIVA-4/92</strain>
    </source>
</reference>
<dbReference type="PANTHER" id="PTHR40849:SF2">
    <property type="entry name" value="RGS DOMAIN-CONTAINING PROTEIN"/>
    <property type="match status" value="1"/>
</dbReference>
<feature type="transmembrane region" description="Helical" evidence="2">
    <location>
        <begin position="323"/>
        <end position="348"/>
    </location>
</feature>
<dbReference type="AlphaFoldDB" id="A0A8J5X076"/>
<proteinExistence type="predicted"/>
<dbReference type="OMA" id="QMADPYI"/>
<dbReference type="OrthoDB" id="67700at2759"/>
<feature type="transmembrane region" description="Helical" evidence="2">
    <location>
        <begin position="162"/>
        <end position="185"/>
    </location>
</feature>
<keyword evidence="2" id="KW-1133">Transmembrane helix</keyword>
<keyword evidence="2" id="KW-0812">Transmembrane</keyword>
<organism evidence="3 4">
    <name type="scientific">Diacronema lutheri</name>
    <name type="common">Unicellular marine alga</name>
    <name type="synonym">Monochrysis lutheri</name>
    <dbReference type="NCBI Taxonomy" id="2081491"/>
    <lineage>
        <taxon>Eukaryota</taxon>
        <taxon>Haptista</taxon>
        <taxon>Haptophyta</taxon>
        <taxon>Pavlovophyceae</taxon>
        <taxon>Pavlovales</taxon>
        <taxon>Pavlovaceae</taxon>
        <taxon>Diacronema</taxon>
    </lineage>
</organism>
<dbReference type="Proteomes" id="UP000751190">
    <property type="component" value="Unassembled WGS sequence"/>
</dbReference>
<sequence>MSGLVSRAREAGSKVASLGSKAKEQVISIEQRAQQVALEKARLAQDHARTVTRNRMRSVAERSVDWAINRSAATFRASLVEESAPRVIRDLAHSVFDALWPDVAFEIKENVLVSIHESIDGYAPAWQEPAKVGGLRAVRAWFLYSFQPFDASGFRQLRWPSYWLLLAWSACPYYGAQGVFWLVMFVLMDRSDEYTLVNFALSFKALQFVTLGFAGLLVGCATYHLCLTADIHRISCDTDGPGQQRDFFFQFGAFWLQSTLVWAAFLLLPYSARYAGSQAHAIDEAAAVGTLEDVTADANGALPPQPAANTTYREDAGGYLRRMVVYDVLCFALVSAWVCAYGAYAGALTAGGQTHWQFRATCFFAKTVYGLLSFPFIPFVLPPFNSILTHAKPTAYDQAGTAVPLLSARERAEKERVERGEPARPPPKPGVYANVKSGLAHAGGALKGAGSAARNRALGMRGRGQRAAEAEIPVDAML</sequence>
<name>A0A8J5X076_DIALT</name>
<evidence type="ECO:0000256" key="2">
    <source>
        <dbReference type="SAM" id="Phobius"/>
    </source>
</evidence>